<dbReference type="GO" id="GO:0003700">
    <property type="term" value="F:DNA-binding transcription factor activity"/>
    <property type="evidence" value="ECO:0007669"/>
    <property type="project" value="InterPro"/>
</dbReference>
<dbReference type="GO" id="GO:0043565">
    <property type="term" value="F:sequence-specific DNA binding"/>
    <property type="evidence" value="ECO:0007669"/>
    <property type="project" value="InterPro"/>
</dbReference>
<evidence type="ECO:0000256" key="5">
    <source>
        <dbReference type="ARBA" id="ARBA00023242"/>
    </source>
</evidence>
<organism evidence="7">
    <name type="scientific">Paeonia lactiflora</name>
    <name type="common">Chinese peony</name>
    <name type="synonym">Paeonia albiflora</name>
    <dbReference type="NCBI Taxonomy" id="35924"/>
    <lineage>
        <taxon>Eukaryota</taxon>
        <taxon>Viridiplantae</taxon>
        <taxon>Streptophyta</taxon>
        <taxon>Embryophyta</taxon>
        <taxon>Tracheophyta</taxon>
        <taxon>Spermatophyta</taxon>
        <taxon>Magnoliopsida</taxon>
        <taxon>eudicotyledons</taxon>
        <taxon>Gunneridae</taxon>
        <taxon>Pentapetalae</taxon>
        <taxon>Saxifragales</taxon>
        <taxon>Paeoniaceae</taxon>
        <taxon>Paeonia</taxon>
    </lineage>
</organism>
<evidence type="ECO:0000256" key="4">
    <source>
        <dbReference type="ARBA" id="ARBA00023163"/>
    </source>
</evidence>
<keyword evidence="4" id="KW-0804">Transcription</keyword>
<dbReference type="PANTHER" id="PTHR31429:SF38">
    <property type="entry name" value="WRKY TRANSCRIPTION FACTOR 40-RELATED"/>
    <property type="match status" value="1"/>
</dbReference>
<dbReference type="PANTHER" id="PTHR31429">
    <property type="entry name" value="WRKY TRANSCRIPTION FACTOR 36-RELATED"/>
    <property type="match status" value="1"/>
</dbReference>
<dbReference type="InterPro" id="IPR003657">
    <property type="entry name" value="WRKY_dom"/>
</dbReference>
<protein>
    <submittedName>
        <fullName evidence="7">WRKY protein</fullName>
    </submittedName>
</protein>
<name>A0A3R5YZ05_PAELC</name>
<dbReference type="Gene3D" id="2.20.25.80">
    <property type="entry name" value="WRKY domain"/>
    <property type="match status" value="1"/>
</dbReference>
<sequence length="254" mass="28503">MDGQEDTYKRKLESQQMELDRLREENVNIRFSLELMKSKYKLLQDHLKKKIFEQVGTILTQNGSGYNDQSNKKARTDHLLPAAKSISQIFVRTSLTDKTLIVNDGFQWRKYGQKVTKDNPSPRAYFRCNMTPDCPVKKKVQRSMEDECVLIATYEGEHNHGGGHGTVGESSFSPNSIIKDSSNATTFQPSTTLDLTLSGFNQNMSETSASQSSPQDYSNIEECIASFTKDPNFISALADAVARSITDLPKPSNN</sequence>
<dbReference type="InterPro" id="IPR036576">
    <property type="entry name" value="WRKY_dom_sf"/>
</dbReference>
<keyword evidence="3" id="KW-0238">DNA-binding</keyword>
<dbReference type="GO" id="GO:0005634">
    <property type="term" value="C:nucleus"/>
    <property type="evidence" value="ECO:0007669"/>
    <property type="project" value="UniProtKB-SubCell"/>
</dbReference>
<keyword evidence="5" id="KW-0539">Nucleus</keyword>
<comment type="subcellular location">
    <subcellularLocation>
        <location evidence="1">Nucleus</location>
    </subcellularLocation>
</comment>
<dbReference type="AlphaFoldDB" id="A0A3R5YZ05"/>
<dbReference type="SUPFAM" id="SSF118290">
    <property type="entry name" value="WRKY DNA-binding domain"/>
    <property type="match status" value="1"/>
</dbReference>
<dbReference type="Pfam" id="PF03106">
    <property type="entry name" value="WRKY"/>
    <property type="match status" value="1"/>
</dbReference>
<dbReference type="PROSITE" id="PS50811">
    <property type="entry name" value="WRKY"/>
    <property type="match status" value="1"/>
</dbReference>
<keyword evidence="2" id="KW-0805">Transcription regulation</keyword>
<evidence type="ECO:0000259" key="6">
    <source>
        <dbReference type="PROSITE" id="PS50811"/>
    </source>
</evidence>
<evidence type="ECO:0000256" key="3">
    <source>
        <dbReference type="ARBA" id="ARBA00023125"/>
    </source>
</evidence>
<evidence type="ECO:0000313" key="7">
    <source>
        <dbReference type="EMBL" id="QAB07156.1"/>
    </source>
</evidence>
<evidence type="ECO:0000256" key="2">
    <source>
        <dbReference type="ARBA" id="ARBA00023015"/>
    </source>
</evidence>
<evidence type="ECO:0000256" key="1">
    <source>
        <dbReference type="ARBA" id="ARBA00004123"/>
    </source>
</evidence>
<dbReference type="EMBL" id="MG736922">
    <property type="protein sequence ID" value="QAB07156.1"/>
    <property type="molecule type" value="mRNA"/>
</dbReference>
<reference evidence="7" key="1">
    <citation type="submission" date="2017-12" db="EMBL/GenBank/DDBJ databases">
        <authorList>
            <person name="Caiyun H."/>
        </authorList>
    </citation>
    <scope>NUCLEOTIDE SEQUENCE</scope>
    <source>
        <strain evidence="7">64933</strain>
    </source>
</reference>
<accession>A0A3R5YZ05</accession>
<dbReference type="InterPro" id="IPR044810">
    <property type="entry name" value="WRKY_plant"/>
</dbReference>
<proteinExistence type="evidence at transcript level"/>
<dbReference type="SMART" id="SM00774">
    <property type="entry name" value="WRKY"/>
    <property type="match status" value="1"/>
</dbReference>
<feature type="domain" description="WRKY" evidence="6">
    <location>
        <begin position="97"/>
        <end position="163"/>
    </location>
</feature>